<sequence>MKKERLGVTRAITTKPELLVLDEHINGLDVVTTEP</sequence>
<organism evidence="1 2">
    <name type="scientific">Bacillus thuringiensis serovar mexicanensis</name>
    <dbReference type="NCBI Taxonomy" id="180868"/>
    <lineage>
        <taxon>Bacteria</taxon>
        <taxon>Bacillati</taxon>
        <taxon>Bacillota</taxon>
        <taxon>Bacilli</taxon>
        <taxon>Bacillales</taxon>
        <taxon>Bacillaceae</taxon>
        <taxon>Bacillus</taxon>
        <taxon>Bacillus cereus group</taxon>
    </lineage>
</organism>
<reference evidence="1 2" key="1">
    <citation type="submission" date="2016-10" db="EMBL/GenBank/DDBJ databases">
        <title>Comparative genomics of Bacillus thuringiensis reveals a path to pathogens against multiple invertebrate hosts.</title>
        <authorList>
            <person name="Zheng J."/>
            <person name="Gao Q."/>
            <person name="Liu H."/>
            <person name="Peng D."/>
            <person name="Ruan L."/>
            <person name="Sun M."/>
        </authorList>
    </citation>
    <scope>NUCLEOTIDE SEQUENCE [LARGE SCALE GENOMIC DNA]</scope>
    <source>
        <strain evidence="1">BGSC 4AC1</strain>
    </source>
</reference>
<dbReference type="Proteomes" id="UP000195152">
    <property type="component" value="Unassembled WGS sequence"/>
</dbReference>
<dbReference type="SUPFAM" id="SSF52540">
    <property type="entry name" value="P-loop containing nucleoside triphosphate hydrolases"/>
    <property type="match status" value="1"/>
</dbReference>
<evidence type="ECO:0000313" key="1">
    <source>
        <dbReference type="EMBL" id="OTW45825.1"/>
    </source>
</evidence>
<dbReference type="EMBL" id="NFCF01000094">
    <property type="protein sequence ID" value="OTW45825.1"/>
    <property type="molecule type" value="Genomic_DNA"/>
</dbReference>
<name>A0A242W3D5_BACTU</name>
<dbReference type="AlphaFoldDB" id="A0A242W3D5"/>
<gene>
    <name evidence="1" type="ORF">BK699_24225</name>
</gene>
<comment type="caution">
    <text evidence="1">The sequence shown here is derived from an EMBL/GenBank/DDBJ whole genome shotgun (WGS) entry which is preliminary data.</text>
</comment>
<proteinExistence type="predicted"/>
<evidence type="ECO:0000313" key="2">
    <source>
        <dbReference type="Proteomes" id="UP000195152"/>
    </source>
</evidence>
<accession>A0A242W3D5</accession>
<protein>
    <submittedName>
        <fullName evidence="1">Uncharacterized protein</fullName>
    </submittedName>
</protein>
<dbReference type="InterPro" id="IPR027417">
    <property type="entry name" value="P-loop_NTPase"/>
</dbReference>